<dbReference type="AlphaFoldDB" id="A0AAN4Z0L5"/>
<proteinExistence type="predicted"/>
<evidence type="ECO:0000256" key="1">
    <source>
        <dbReference type="SAM" id="Coils"/>
    </source>
</evidence>
<gene>
    <name evidence="2" type="ORF">PMAYCL1PPCAC_00521</name>
    <name evidence="3" type="ORF">PMAYCL1PPCAC_00590</name>
</gene>
<evidence type="ECO:0000313" key="4">
    <source>
        <dbReference type="Proteomes" id="UP001328107"/>
    </source>
</evidence>
<feature type="non-terminal residue" evidence="2">
    <location>
        <position position="90"/>
    </location>
</feature>
<dbReference type="EMBL" id="BTRK01000001">
    <property type="protein sequence ID" value="GMR30395.1"/>
    <property type="molecule type" value="Genomic_DNA"/>
</dbReference>
<accession>A0AAN4Z0L5</accession>
<evidence type="ECO:0000313" key="3">
    <source>
        <dbReference type="EMBL" id="GMR30395.1"/>
    </source>
</evidence>
<reference evidence="2" key="2">
    <citation type="submission" date="2023-06" db="EMBL/GenBank/DDBJ databases">
        <title>Genome assembly of Pristionchus species.</title>
        <authorList>
            <person name="Yoshida K."/>
            <person name="Sommer R.J."/>
        </authorList>
    </citation>
    <scope>NUCLEOTIDE SEQUENCE</scope>
    <source>
        <strain evidence="2 4">RS5460</strain>
    </source>
</reference>
<keyword evidence="1" id="KW-0175">Coiled coil</keyword>
<keyword evidence="4" id="KW-1185">Reference proteome</keyword>
<dbReference type="EMBL" id="BTRK01000001">
    <property type="protein sequence ID" value="GMR30326.1"/>
    <property type="molecule type" value="Genomic_DNA"/>
</dbReference>
<feature type="coiled-coil region" evidence="1">
    <location>
        <begin position="46"/>
        <end position="80"/>
    </location>
</feature>
<evidence type="ECO:0000313" key="2">
    <source>
        <dbReference type="EMBL" id="GMR30326.1"/>
    </source>
</evidence>
<feature type="non-terminal residue" evidence="2">
    <location>
        <position position="1"/>
    </location>
</feature>
<sequence length="90" mass="10154">QIANRAKSEAETSAEEEAVKWEGKVELANRLKDEAQARAMRNASKLGSKQREVDIITRKANELEKSVTFLTNQLEGQRKKANEDGIQWAI</sequence>
<comment type="caution">
    <text evidence="2">The sequence shown here is derived from an EMBL/GenBank/DDBJ whole genome shotgun (WGS) entry which is preliminary data.</text>
</comment>
<reference evidence="4" key="1">
    <citation type="submission" date="2022-10" db="EMBL/GenBank/DDBJ databases">
        <title>Genome assembly of Pristionchus species.</title>
        <authorList>
            <person name="Yoshida K."/>
            <person name="Sommer R.J."/>
        </authorList>
    </citation>
    <scope>NUCLEOTIDE SEQUENCE [LARGE SCALE GENOMIC DNA]</scope>
    <source>
        <strain evidence="3 4">RS5460</strain>
    </source>
</reference>
<protein>
    <submittedName>
        <fullName evidence="2">Uncharacterized protein</fullName>
    </submittedName>
</protein>
<organism evidence="2 4">
    <name type="scientific">Pristionchus mayeri</name>
    <dbReference type="NCBI Taxonomy" id="1317129"/>
    <lineage>
        <taxon>Eukaryota</taxon>
        <taxon>Metazoa</taxon>
        <taxon>Ecdysozoa</taxon>
        <taxon>Nematoda</taxon>
        <taxon>Chromadorea</taxon>
        <taxon>Rhabditida</taxon>
        <taxon>Rhabditina</taxon>
        <taxon>Diplogasteromorpha</taxon>
        <taxon>Diplogasteroidea</taxon>
        <taxon>Neodiplogasteridae</taxon>
        <taxon>Pristionchus</taxon>
    </lineage>
</organism>
<dbReference type="Proteomes" id="UP001328107">
    <property type="component" value="Unassembled WGS sequence"/>
</dbReference>
<name>A0AAN4Z0L5_9BILA</name>